<dbReference type="SUPFAM" id="SSF56420">
    <property type="entry name" value="Peptide deformylase"/>
    <property type="match status" value="1"/>
</dbReference>
<gene>
    <name evidence="2" type="ORF">FYJ62_08095</name>
</gene>
<protein>
    <submittedName>
        <fullName evidence="2">Peptide deformylase</fullName>
        <ecNumber evidence="2">3.5.1.88</ecNumber>
    </submittedName>
</protein>
<dbReference type="EMBL" id="VUMX01000023">
    <property type="protein sequence ID" value="MST87583.1"/>
    <property type="molecule type" value="Genomic_DNA"/>
</dbReference>
<dbReference type="Proteomes" id="UP000438120">
    <property type="component" value="Unassembled WGS sequence"/>
</dbReference>
<dbReference type="PRINTS" id="PR01576">
    <property type="entry name" value="PDEFORMYLASE"/>
</dbReference>
<comment type="similarity">
    <text evidence="1">Belongs to the polypeptide deformylase family.</text>
</comment>
<dbReference type="PANTHER" id="PTHR10458">
    <property type="entry name" value="PEPTIDE DEFORMYLASE"/>
    <property type="match status" value="1"/>
</dbReference>
<dbReference type="Pfam" id="PF01327">
    <property type="entry name" value="Pep_deformylase"/>
    <property type="match status" value="1"/>
</dbReference>
<keyword evidence="3" id="KW-1185">Reference proteome</keyword>
<dbReference type="InterPro" id="IPR036821">
    <property type="entry name" value="Peptide_deformylase_sf"/>
</dbReference>
<dbReference type="PANTHER" id="PTHR10458:SF22">
    <property type="entry name" value="PEPTIDE DEFORMYLASE"/>
    <property type="match status" value="1"/>
</dbReference>
<organism evidence="2 3">
    <name type="scientific">Lactobacillus porci</name>
    <dbReference type="NCBI Taxonomy" id="2012477"/>
    <lineage>
        <taxon>Bacteria</taxon>
        <taxon>Bacillati</taxon>
        <taxon>Bacillota</taxon>
        <taxon>Bacilli</taxon>
        <taxon>Lactobacillales</taxon>
        <taxon>Lactobacillaceae</taxon>
        <taxon>Lactobacillus</taxon>
    </lineage>
</organism>
<dbReference type="Gene3D" id="3.90.45.10">
    <property type="entry name" value="Peptide deformylase"/>
    <property type="match status" value="1"/>
</dbReference>
<evidence type="ECO:0000256" key="1">
    <source>
        <dbReference type="ARBA" id="ARBA00010759"/>
    </source>
</evidence>
<dbReference type="AlphaFoldDB" id="A0A6A8MFT2"/>
<dbReference type="RefSeq" id="WP_154549188.1">
    <property type="nucleotide sequence ID" value="NZ_VUMX01000023.1"/>
</dbReference>
<name>A0A6A8MFT2_9LACO</name>
<reference evidence="2 3" key="1">
    <citation type="submission" date="2019-08" db="EMBL/GenBank/DDBJ databases">
        <title>In-depth cultivation of the pig gut microbiome towards novel bacterial diversity and tailored functional studies.</title>
        <authorList>
            <person name="Wylensek D."/>
            <person name="Hitch T.C.A."/>
            <person name="Clavel T."/>
        </authorList>
    </citation>
    <scope>NUCLEOTIDE SEQUENCE [LARGE SCALE GENOMIC DNA]</scope>
    <source>
        <strain evidence="2 3">Bifido-178-WT-2B</strain>
    </source>
</reference>
<evidence type="ECO:0000313" key="2">
    <source>
        <dbReference type="EMBL" id="MST87583.1"/>
    </source>
</evidence>
<comment type="caution">
    <text evidence="2">The sequence shown here is derived from an EMBL/GenBank/DDBJ whole genome shotgun (WGS) entry which is preliminary data.</text>
</comment>
<keyword evidence="2" id="KW-0378">Hydrolase</keyword>
<dbReference type="EC" id="3.5.1.88" evidence="2"/>
<dbReference type="InterPro" id="IPR023635">
    <property type="entry name" value="Peptide_deformylase"/>
</dbReference>
<dbReference type="OrthoDB" id="9784988at2"/>
<dbReference type="NCBIfam" id="NF006670">
    <property type="entry name" value="PRK09218.1"/>
    <property type="match status" value="1"/>
</dbReference>
<evidence type="ECO:0000313" key="3">
    <source>
        <dbReference type="Proteomes" id="UP000438120"/>
    </source>
</evidence>
<proteinExistence type="inferred from homology"/>
<accession>A0A6A8MFT2</accession>
<dbReference type="GO" id="GO:0042586">
    <property type="term" value="F:peptide deformylase activity"/>
    <property type="evidence" value="ECO:0007669"/>
    <property type="project" value="UniProtKB-EC"/>
</dbReference>
<sequence>MTAQQIIHDPMTLARPSALAGKADLPAAQDLLDTLVYHHVERDGLPAAAGLAANMIGQSKAIIAVYAGFLPMVMINPKIVKQSRPYLATEGCLSLSGERPVRRFEEITVSYQDMRLQAHTQNFTGFIAETIQHEVDHCQGILI</sequence>